<sequence>MVDSSLSEQTQEGRFSKLSPQDASRARSPSAVRVHAEFASITDLPAELDLTLQRAIIVCVLVFVYTMYRMCVAMDQMQALAQESMIQQRQQYELLKKVLDKFGSR</sequence>
<feature type="compositionally biased region" description="Polar residues" evidence="1">
    <location>
        <begin position="1"/>
        <end position="22"/>
    </location>
</feature>
<reference evidence="3" key="1">
    <citation type="submission" date="2022-12" db="EMBL/GenBank/DDBJ databases">
        <authorList>
            <person name="Webb A."/>
        </authorList>
    </citation>
    <scope>NUCLEOTIDE SEQUENCE</scope>
    <source>
        <strain evidence="3">Pf2</strain>
    </source>
</reference>
<organism evidence="3 4">
    <name type="scientific">Peronospora farinosa</name>
    <dbReference type="NCBI Taxonomy" id="134698"/>
    <lineage>
        <taxon>Eukaryota</taxon>
        <taxon>Sar</taxon>
        <taxon>Stramenopiles</taxon>
        <taxon>Oomycota</taxon>
        <taxon>Peronosporomycetes</taxon>
        <taxon>Peronosporales</taxon>
        <taxon>Peronosporaceae</taxon>
        <taxon>Peronospora</taxon>
    </lineage>
</organism>
<keyword evidence="2" id="KW-1133">Transmembrane helix</keyword>
<feature type="transmembrane region" description="Helical" evidence="2">
    <location>
        <begin position="51"/>
        <end position="68"/>
    </location>
</feature>
<comment type="caution">
    <text evidence="3">The sequence shown here is derived from an EMBL/GenBank/DDBJ whole genome shotgun (WGS) entry which is preliminary data.</text>
</comment>
<feature type="region of interest" description="Disordered" evidence="1">
    <location>
        <begin position="1"/>
        <end position="28"/>
    </location>
</feature>
<dbReference type="Proteomes" id="UP001159659">
    <property type="component" value="Unassembled WGS sequence"/>
</dbReference>
<evidence type="ECO:0000313" key="3">
    <source>
        <dbReference type="EMBL" id="CAI5730509.1"/>
    </source>
</evidence>
<protein>
    <submittedName>
        <fullName evidence="3">Uncharacterized protein</fullName>
    </submittedName>
</protein>
<proteinExistence type="predicted"/>
<evidence type="ECO:0000313" key="4">
    <source>
        <dbReference type="Proteomes" id="UP001159659"/>
    </source>
</evidence>
<accession>A0AAV0U6C6</accession>
<keyword evidence="2" id="KW-0812">Transmembrane</keyword>
<dbReference type="AlphaFoldDB" id="A0AAV0U6C6"/>
<name>A0AAV0U6C6_9STRA</name>
<dbReference type="EMBL" id="CANTFK010000842">
    <property type="protein sequence ID" value="CAI5730509.1"/>
    <property type="molecule type" value="Genomic_DNA"/>
</dbReference>
<evidence type="ECO:0000256" key="2">
    <source>
        <dbReference type="SAM" id="Phobius"/>
    </source>
</evidence>
<evidence type="ECO:0000256" key="1">
    <source>
        <dbReference type="SAM" id="MobiDB-lite"/>
    </source>
</evidence>
<gene>
    <name evidence="3" type="ORF">PFR002_LOCUS6299</name>
</gene>
<keyword evidence="2" id="KW-0472">Membrane</keyword>